<protein>
    <submittedName>
        <fullName evidence="1">Uncharacterized protein</fullName>
    </submittedName>
</protein>
<dbReference type="AlphaFoldDB" id="F4BI16"/>
<evidence type="ECO:0000313" key="1">
    <source>
        <dbReference type="EMBL" id="AEE27110.1"/>
    </source>
</evidence>
<sequence length="40" mass="4679">MLILSLIFTLKARACPFKNFIVTFYDIIICIIALFNDGYY</sequence>
<dbReference type="HOGENOM" id="CLU_3290048_0_0_6"/>
<proteinExistence type="predicted"/>
<name>F4BI16_9GAMM</name>
<reference evidence="2" key="1">
    <citation type="journal article" date="2011" name="Appl. Environ. Microbiol.">
        <title>Common ancestry and novel genetic traits of Francisella novicida-like isolates from North America and Australia as revealed by comparative genomic analyses.</title>
        <authorList>
            <person name="Siddaramappa S."/>
            <person name="Challacombe J.F."/>
            <person name="Petersen J.M."/>
            <person name="Pillai S."/>
            <person name="Hogg G."/>
            <person name="Kuske C.R."/>
        </authorList>
    </citation>
    <scope>NUCLEOTIDE SEQUENCE [LARGE SCALE GENOMIC DNA]</scope>
    <source>
        <strain evidence="2">3523</strain>
    </source>
</reference>
<evidence type="ECO:0000313" key="2">
    <source>
        <dbReference type="Proteomes" id="UP000008303"/>
    </source>
</evidence>
<dbReference type="Proteomes" id="UP000008303">
    <property type="component" value="Chromosome"/>
</dbReference>
<dbReference type="PATRIC" id="fig|676032.3.peg.1817"/>
<accession>F4BI16</accession>
<dbReference type="KEGG" id="fcn:FN3523_1807"/>
<dbReference type="EMBL" id="CP002558">
    <property type="protein sequence ID" value="AEE27110.1"/>
    <property type="molecule type" value="Genomic_DNA"/>
</dbReference>
<organism evidence="1 2">
    <name type="scientific">Francisella hispaniensis</name>
    <dbReference type="NCBI Taxonomy" id="622488"/>
    <lineage>
        <taxon>Bacteria</taxon>
        <taxon>Pseudomonadati</taxon>
        <taxon>Pseudomonadota</taxon>
        <taxon>Gammaproteobacteria</taxon>
        <taxon>Thiotrichales</taxon>
        <taxon>Francisellaceae</taxon>
        <taxon>Francisella</taxon>
    </lineage>
</organism>
<gene>
    <name evidence="1" type="ordered locus">FN3523_1807</name>
</gene>